<dbReference type="CDD" id="cd07535">
    <property type="entry name" value="HAD_VSP"/>
    <property type="match status" value="1"/>
</dbReference>
<proteinExistence type="inferred from homology"/>
<dbReference type="InterPro" id="IPR010028">
    <property type="entry name" value="Acid_phosphatase_pln"/>
</dbReference>
<evidence type="ECO:0000313" key="6">
    <source>
        <dbReference type="EMBL" id="PWA87181.1"/>
    </source>
</evidence>
<dbReference type="InterPro" id="IPR005519">
    <property type="entry name" value="Acid_phosphat_B-like"/>
</dbReference>
<dbReference type="EMBL" id="PKPP01000939">
    <property type="protein sequence ID" value="PWA87181.1"/>
    <property type="molecule type" value="Genomic_DNA"/>
</dbReference>
<dbReference type="Gene3D" id="3.40.50.1000">
    <property type="entry name" value="HAD superfamily/HAD-like"/>
    <property type="match status" value="1"/>
</dbReference>
<dbReference type="InterPro" id="IPR023214">
    <property type="entry name" value="HAD_sf"/>
</dbReference>
<dbReference type="NCBIfam" id="TIGR01675">
    <property type="entry name" value="plant-AP"/>
    <property type="match status" value="1"/>
</dbReference>
<keyword evidence="4" id="KW-0325">Glycoprotein</keyword>
<dbReference type="SUPFAM" id="SSF56784">
    <property type="entry name" value="HAD-like"/>
    <property type="match status" value="1"/>
</dbReference>
<name>A0A2U1PN41_ARTAN</name>
<accession>A0A2U1PN41</accession>
<dbReference type="GO" id="GO:0003993">
    <property type="term" value="F:acid phosphatase activity"/>
    <property type="evidence" value="ECO:0007669"/>
    <property type="project" value="InterPro"/>
</dbReference>
<dbReference type="InterPro" id="IPR036412">
    <property type="entry name" value="HAD-like_sf"/>
</dbReference>
<keyword evidence="2" id="KW-0732">Signal</keyword>
<keyword evidence="7" id="KW-1185">Reference proteome</keyword>
<keyword evidence="3" id="KW-0758">Storage protein</keyword>
<reference evidence="6 7" key="1">
    <citation type="journal article" date="2018" name="Mol. Plant">
        <title>The genome of Artemisia annua provides insight into the evolution of Asteraceae family and artemisinin biosynthesis.</title>
        <authorList>
            <person name="Shen Q."/>
            <person name="Zhang L."/>
            <person name="Liao Z."/>
            <person name="Wang S."/>
            <person name="Yan T."/>
            <person name="Shi P."/>
            <person name="Liu M."/>
            <person name="Fu X."/>
            <person name="Pan Q."/>
            <person name="Wang Y."/>
            <person name="Lv Z."/>
            <person name="Lu X."/>
            <person name="Zhang F."/>
            <person name="Jiang W."/>
            <person name="Ma Y."/>
            <person name="Chen M."/>
            <person name="Hao X."/>
            <person name="Li L."/>
            <person name="Tang Y."/>
            <person name="Lv G."/>
            <person name="Zhou Y."/>
            <person name="Sun X."/>
            <person name="Brodelius P.E."/>
            <person name="Rose J.K.C."/>
            <person name="Tang K."/>
        </authorList>
    </citation>
    <scope>NUCLEOTIDE SEQUENCE [LARGE SCALE GENOMIC DNA]</scope>
    <source>
        <strain evidence="7">cv. Huhao1</strain>
        <tissue evidence="6">Leaf</tissue>
    </source>
</reference>
<dbReference type="PANTHER" id="PTHR31284">
    <property type="entry name" value="ACID PHOSPHATASE-LIKE PROTEIN"/>
    <property type="match status" value="1"/>
</dbReference>
<evidence type="ECO:0000256" key="2">
    <source>
        <dbReference type="ARBA" id="ARBA00022729"/>
    </source>
</evidence>
<dbReference type="PANTHER" id="PTHR31284:SF19">
    <property type="entry name" value="VEGETATIVE STORAGE PROTEIN 1-RELATED"/>
    <property type="match status" value="1"/>
</dbReference>
<evidence type="ECO:0000313" key="7">
    <source>
        <dbReference type="Proteomes" id="UP000245207"/>
    </source>
</evidence>
<comment type="function">
    <text evidence="1">May function as somatic storage protein during early seedling development.</text>
</comment>
<dbReference type="Proteomes" id="UP000245207">
    <property type="component" value="Unassembled WGS sequence"/>
</dbReference>
<comment type="similarity">
    <text evidence="5">Belongs to the APS1/VSP family.</text>
</comment>
<evidence type="ECO:0000256" key="4">
    <source>
        <dbReference type="ARBA" id="ARBA00023180"/>
    </source>
</evidence>
<dbReference type="AlphaFoldDB" id="A0A2U1PN41"/>
<evidence type="ECO:0000256" key="3">
    <source>
        <dbReference type="ARBA" id="ARBA00022761"/>
    </source>
</evidence>
<sequence length="296" mass="33728">MSEKYMLHIVIYQKTKPFSTKHNLYIPQLYNTLVQHNTKNMGFTFFLLILTITSVVASPNPFNQIHLLMPHSGSAGHKHSNLDCLSWRLAVETNNLQKWKQVPEECETYIGHYMLGEQYRKDVDLVTEEAYEYAKGLNITKDGKDLWVFDIDETTLSNLPYYASDAVAFGAIPYNATLFNEWVEEAAAPAIPGALKLYKQLIELGFKIVFLTGTEEAYAEARSKNMKDVGYTTWEKIIYKGVSDGSGVVYKQAKRKSLEEVGYRIRGNMGDQWSDLLGTNPGDRTFKVPDPMYYIG</sequence>
<dbReference type="InterPro" id="IPR014403">
    <property type="entry name" value="APS1/VSP"/>
</dbReference>
<evidence type="ECO:0000256" key="1">
    <source>
        <dbReference type="ARBA" id="ARBA00002410"/>
    </source>
</evidence>
<dbReference type="PIRSF" id="PIRSF002674">
    <property type="entry name" value="VSP"/>
    <property type="match status" value="1"/>
</dbReference>
<dbReference type="OrthoDB" id="59415at2759"/>
<dbReference type="Pfam" id="PF03767">
    <property type="entry name" value="Acid_phosphat_B"/>
    <property type="match status" value="1"/>
</dbReference>
<gene>
    <name evidence="6" type="ORF">CTI12_AA108230</name>
</gene>
<protein>
    <submittedName>
        <fullName evidence="6">Acid phosphatase, class B-like protein</fullName>
    </submittedName>
</protein>
<comment type="caution">
    <text evidence="6">The sequence shown here is derived from an EMBL/GenBank/DDBJ whole genome shotgun (WGS) entry which is preliminary data.</text>
</comment>
<organism evidence="6 7">
    <name type="scientific">Artemisia annua</name>
    <name type="common">Sweet wormwood</name>
    <dbReference type="NCBI Taxonomy" id="35608"/>
    <lineage>
        <taxon>Eukaryota</taxon>
        <taxon>Viridiplantae</taxon>
        <taxon>Streptophyta</taxon>
        <taxon>Embryophyta</taxon>
        <taxon>Tracheophyta</taxon>
        <taxon>Spermatophyta</taxon>
        <taxon>Magnoliopsida</taxon>
        <taxon>eudicotyledons</taxon>
        <taxon>Gunneridae</taxon>
        <taxon>Pentapetalae</taxon>
        <taxon>asterids</taxon>
        <taxon>campanulids</taxon>
        <taxon>Asterales</taxon>
        <taxon>Asteraceae</taxon>
        <taxon>Asteroideae</taxon>
        <taxon>Anthemideae</taxon>
        <taxon>Artemisiinae</taxon>
        <taxon>Artemisia</taxon>
    </lineage>
</organism>
<evidence type="ECO:0000256" key="5">
    <source>
        <dbReference type="PIRNR" id="PIRNR002674"/>
    </source>
</evidence>
<dbReference type="GO" id="GO:0045735">
    <property type="term" value="F:nutrient reservoir activity"/>
    <property type="evidence" value="ECO:0007669"/>
    <property type="project" value="UniProtKB-KW"/>
</dbReference>